<dbReference type="InterPro" id="IPR021829">
    <property type="entry name" value="DUF3419"/>
</dbReference>
<organism evidence="1 2">
    <name type="scientific">Physcomitrium patens</name>
    <name type="common">Spreading-leaved earth moss</name>
    <name type="synonym">Physcomitrella patens</name>
    <dbReference type="NCBI Taxonomy" id="3218"/>
    <lineage>
        <taxon>Eukaryota</taxon>
        <taxon>Viridiplantae</taxon>
        <taxon>Streptophyta</taxon>
        <taxon>Embryophyta</taxon>
        <taxon>Bryophyta</taxon>
        <taxon>Bryophytina</taxon>
        <taxon>Bryopsida</taxon>
        <taxon>Funariidae</taxon>
        <taxon>Funariales</taxon>
        <taxon>Funariaceae</taxon>
        <taxon>Physcomitrium</taxon>
    </lineage>
</organism>
<sequence length="760" mass="86926">MVWPVDVVQGISQDVHCLASILLRGNGGKSHKERLDFFYAPQAHAYDRFRANFLHGRQPMLAACAARLRGSQGLVWVDMGGGTAENVDMMSHTLDLSVFQKIYVVDICSALCEVARQKVKNRGWKNVEIVEADACTFTPEDPATLITFSYSLTMIPDFMAAIDNAVQHLAEDGIVGVSDFFTSAKYDLPNRQHSYIQRWFWRGLFDVDGIDLGPERRLYLEHQLEPVYEYNALGKIPYLPFVQAPYYQWIGRRRGHTKKNLARFPARASDEFEAKRPPAFPPTFLYSLSWEDPREDDKVLNINKDDTVLTLTSGGCNALDLVYQGARQVVAVDINPAQSYLLELKRIAVIRLPFEDVWSMFGDGVHPKFEKLFKEELTPFLSQGAVNFWTRKSHYFRNGLYYHGGMGRLIRAVRALARITRQQHWIDNLVNAPTLEMQKELWFATVGKWLLRANIVTRISAFFVTNPIVLWFCAGVCKGQLNLIRKEDSIYNYVVRCLNSTAECSHLRDSNYFYRCCLTGKFSRNCCPRFLEEEVFKTLKVDLASDERLLIRTTAFVEELRKRMYTKVILMDHVDWLEQGDIDILCAALKDQVKPGGRVIWRSASRSPKYAKCIEKAGFDVIRITTSDQYMDRVNMYASFYVGIRKGGPKIEESEDMTEKTFAATCTKNECEKLAHADTGESCGRASIPYGPADLHRTVESARNNPQFRGSLTALEIFTTTARHLQGENLHNWLVNGRQLFNLGNRHPQEDQHKQGKLVF</sequence>
<dbReference type="Pfam" id="PF11899">
    <property type="entry name" value="DUF3419"/>
    <property type="match status" value="1"/>
</dbReference>
<evidence type="ECO:0000313" key="2">
    <source>
        <dbReference type="Proteomes" id="UP000006727"/>
    </source>
</evidence>
<dbReference type="PANTHER" id="PTHR47473:SF1">
    <property type="entry name" value="METHYLTRANSFERASE DOMAIN-CONTAINING PROTEIN"/>
    <property type="match status" value="1"/>
</dbReference>
<name>A0A7I4CB78_PHYPA</name>
<protein>
    <recommendedName>
        <fullName evidence="3">Methyltransferase domain-containing protein</fullName>
    </recommendedName>
</protein>
<dbReference type="Proteomes" id="UP000006727">
    <property type="component" value="Chromosome 21"/>
</dbReference>
<dbReference type="EnsemblPlants" id="Pp3c21_6100V3.2">
    <property type="protein sequence ID" value="Pp3c21_6100V3.2"/>
    <property type="gene ID" value="Pp3c21_6100"/>
</dbReference>
<dbReference type="GO" id="GO:0006578">
    <property type="term" value="P:amino-acid betaine biosynthetic process"/>
    <property type="evidence" value="ECO:0000318"/>
    <property type="project" value="GO_Central"/>
</dbReference>
<keyword evidence="2" id="KW-1185">Reference proteome</keyword>
<accession>A0A7I4CB78</accession>
<dbReference type="CDD" id="cd02440">
    <property type="entry name" value="AdoMet_MTases"/>
    <property type="match status" value="1"/>
</dbReference>
<dbReference type="Pfam" id="PF13489">
    <property type="entry name" value="Methyltransf_23"/>
    <property type="match status" value="1"/>
</dbReference>
<proteinExistence type="predicted"/>
<dbReference type="AlphaFoldDB" id="A0A7I4CB78"/>
<evidence type="ECO:0000313" key="1">
    <source>
        <dbReference type="EnsemblPlants" id="Pp3c21_6100V3.2"/>
    </source>
</evidence>
<dbReference type="InParanoid" id="A0A7I4CB78"/>
<dbReference type="Gramene" id="Pp3c21_6100V3.2">
    <property type="protein sequence ID" value="Pp3c21_6100V3.2"/>
    <property type="gene ID" value="Pp3c21_6100"/>
</dbReference>
<reference evidence="1 2" key="1">
    <citation type="journal article" date="2008" name="Science">
        <title>The Physcomitrella genome reveals evolutionary insights into the conquest of land by plants.</title>
        <authorList>
            <person name="Rensing S."/>
            <person name="Lang D."/>
            <person name="Zimmer A."/>
            <person name="Terry A."/>
            <person name="Salamov A."/>
            <person name="Shapiro H."/>
            <person name="Nishiyama T."/>
            <person name="Perroud P.-F."/>
            <person name="Lindquist E."/>
            <person name="Kamisugi Y."/>
            <person name="Tanahashi T."/>
            <person name="Sakakibara K."/>
            <person name="Fujita T."/>
            <person name="Oishi K."/>
            <person name="Shin-I T."/>
            <person name="Kuroki Y."/>
            <person name="Toyoda A."/>
            <person name="Suzuki Y."/>
            <person name="Hashimoto A."/>
            <person name="Yamaguchi K."/>
            <person name="Sugano A."/>
            <person name="Kohara Y."/>
            <person name="Fujiyama A."/>
            <person name="Anterola A."/>
            <person name="Aoki S."/>
            <person name="Ashton N."/>
            <person name="Barbazuk W.B."/>
            <person name="Barker E."/>
            <person name="Bennetzen J."/>
            <person name="Bezanilla M."/>
            <person name="Blankenship R."/>
            <person name="Cho S.H."/>
            <person name="Dutcher S."/>
            <person name="Estelle M."/>
            <person name="Fawcett J.A."/>
            <person name="Gundlach H."/>
            <person name="Hanada K."/>
            <person name="Heyl A."/>
            <person name="Hicks K.A."/>
            <person name="Hugh J."/>
            <person name="Lohr M."/>
            <person name="Mayer K."/>
            <person name="Melkozernov A."/>
            <person name="Murata T."/>
            <person name="Nelson D."/>
            <person name="Pils B."/>
            <person name="Prigge M."/>
            <person name="Reiss B."/>
            <person name="Renner T."/>
            <person name="Rombauts S."/>
            <person name="Rushton P."/>
            <person name="Sanderfoot A."/>
            <person name="Schween G."/>
            <person name="Shiu S.-H."/>
            <person name="Stueber K."/>
            <person name="Theodoulou F.L."/>
            <person name="Tu H."/>
            <person name="Van de Peer Y."/>
            <person name="Verrier P.J."/>
            <person name="Waters E."/>
            <person name="Wood A."/>
            <person name="Yang L."/>
            <person name="Cove D."/>
            <person name="Cuming A."/>
            <person name="Hasebe M."/>
            <person name="Lucas S."/>
            <person name="Mishler D.B."/>
            <person name="Reski R."/>
            <person name="Grigoriev I."/>
            <person name="Quatrano R.S."/>
            <person name="Boore J.L."/>
        </authorList>
    </citation>
    <scope>NUCLEOTIDE SEQUENCE [LARGE SCALE GENOMIC DNA]</scope>
    <source>
        <strain evidence="1 2">cv. Gransden 2004</strain>
    </source>
</reference>
<gene>
    <name evidence="1" type="primary">LOC112274025</name>
</gene>
<reference evidence="1" key="3">
    <citation type="submission" date="2020-12" db="UniProtKB">
        <authorList>
            <consortium name="EnsemblPlants"/>
        </authorList>
    </citation>
    <scope>IDENTIFICATION</scope>
</reference>
<dbReference type="PANTHER" id="PTHR47473">
    <property type="entry name" value="BTA1P"/>
    <property type="match status" value="1"/>
</dbReference>
<dbReference type="InterPro" id="IPR029063">
    <property type="entry name" value="SAM-dependent_MTases_sf"/>
</dbReference>
<reference evidence="1 2" key="2">
    <citation type="journal article" date="2018" name="Plant J.">
        <title>The Physcomitrella patens chromosome-scale assembly reveals moss genome structure and evolution.</title>
        <authorList>
            <person name="Lang D."/>
            <person name="Ullrich K.K."/>
            <person name="Murat F."/>
            <person name="Fuchs J."/>
            <person name="Jenkins J."/>
            <person name="Haas F.B."/>
            <person name="Piednoel M."/>
            <person name="Gundlach H."/>
            <person name="Van Bel M."/>
            <person name="Meyberg R."/>
            <person name="Vives C."/>
            <person name="Morata J."/>
            <person name="Symeonidi A."/>
            <person name="Hiss M."/>
            <person name="Muchero W."/>
            <person name="Kamisugi Y."/>
            <person name="Saleh O."/>
            <person name="Blanc G."/>
            <person name="Decker E.L."/>
            <person name="van Gessel N."/>
            <person name="Grimwood J."/>
            <person name="Hayes R.D."/>
            <person name="Graham S.W."/>
            <person name="Gunter L.E."/>
            <person name="McDaniel S.F."/>
            <person name="Hoernstein S.N.W."/>
            <person name="Larsson A."/>
            <person name="Li F.W."/>
            <person name="Perroud P.F."/>
            <person name="Phillips J."/>
            <person name="Ranjan P."/>
            <person name="Rokshar D.S."/>
            <person name="Rothfels C.J."/>
            <person name="Schneider L."/>
            <person name="Shu S."/>
            <person name="Stevenson D.W."/>
            <person name="Thummler F."/>
            <person name="Tillich M."/>
            <person name="Villarreal Aguilar J.C."/>
            <person name="Widiez T."/>
            <person name="Wong G.K."/>
            <person name="Wymore A."/>
            <person name="Zhang Y."/>
            <person name="Zimmer A.D."/>
            <person name="Quatrano R.S."/>
            <person name="Mayer K.F.X."/>
            <person name="Goodstein D."/>
            <person name="Casacuberta J.M."/>
            <person name="Vandepoele K."/>
            <person name="Reski R."/>
            <person name="Cuming A.C."/>
            <person name="Tuskan G.A."/>
            <person name="Maumus F."/>
            <person name="Salse J."/>
            <person name="Schmutz J."/>
            <person name="Rensing S.A."/>
        </authorList>
    </citation>
    <scope>NUCLEOTIDE SEQUENCE [LARGE SCALE GENOMIC DNA]</scope>
    <source>
        <strain evidence="1 2">cv. Gransden 2004</strain>
    </source>
</reference>
<dbReference type="SUPFAM" id="SSF53335">
    <property type="entry name" value="S-adenosyl-L-methionine-dependent methyltransferases"/>
    <property type="match status" value="1"/>
</dbReference>
<evidence type="ECO:0008006" key="3">
    <source>
        <dbReference type="Google" id="ProtNLM"/>
    </source>
</evidence>
<dbReference type="Gene3D" id="3.40.50.150">
    <property type="entry name" value="Vaccinia Virus protein VP39"/>
    <property type="match status" value="1"/>
</dbReference>
<dbReference type="EMBL" id="ABEU02000021">
    <property type="status" value="NOT_ANNOTATED_CDS"/>
    <property type="molecule type" value="Genomic_DNA"/>
</dbReference>